<dbReference type="WBParaSite" id="RSKR_0000700400.1">
    <property type="protein sequence ID" value="RSKR_0000700400.1"/>
    <property type="gene ID" value="RSKR_0000700400"/>
</dbReference>
<evidence type="ECO:0000313" key="2">
    <source>
        <dbReference type="WBParaSite" id="RSKR_0000700400.1"/>
    </source>
</evidence>
<dbReference type="Proteomes" id="UP000095286">
    <property type="component" value="Unplaced"/>
</dbReference>
<proteinExistence type="predicted"/>
<name>A0AC35U247_9BILA</name>
<organism evidence="1 2">
    <name type="scientific">Rhabditophanes sp. KR3021</name>
    <dbReference type="NCBI Taxonomy" id="114890"/>
    <lineage>
        <taxon>Eukaryota</taxon>
        <taxon>Metazoa</taxon>
        <taxon>Ecdysozoa</taxon>
        <taxon>Nematoda</taxon>
        <taxon>Chromadorea</taxon>
        <taxon>Rhabditida</taxon>
        <taxon>Tylenchina</taxon>
        <taxon>Panagrolaimomorpha</taxon>
        <taxon>Strongyloidoidea</taxon>
        <taxon>Alloionematidae</taxon>
        <taxon>Rhabditophanes</taxon>
    </lineage>
</organism>
<reference evidence="2" key="1">
    <citation type="submission" date="2016-11" db="UniProtKB">
        <authorList>
            <consortium name="WormBaseParasite"/>
        </authorList>
    </citation>
    <scope>IDENTIFICATION</scope>
    <source>
        <strain evidence="2">KR3021</strain>
    </source>
</reference>
<evidence type="ECO:0000313" key="1">
    <source>
        <dbReference type="Proteomes" id="UP000095286"/>
    </source>
</evidence>
<protein>
    <submittedName>
        <fullName evidence="2">Uncharacterized protein</fullName>
    </submittedName>
</protein>
<sequence>MLTFVEGEVEEGEEVGEVEEGEEEVGEVEEGEVEEGEVGEVGKVGEVEEEKVGEVEKEKVGEVEEEKVGEVEEEEKEIEEEGEEIEEEEKVGEEKHAKLAIGNDGKIEIPIVIGTIPLLGEMLSRKTREEFYKTIGGGKKSCLFNGVNGEGKKHSLRHNKVKVTVTDECGVTIKTTPASSRSVEHSEVEDNEAAEHLLLQAAKKRVRMPSTILSQIYPTLPSPYYKQSFFGSVNVRLEKEEEYLGDSLFAPKYPFYVQEDENG</sequence>
<accession>A0AC35U247</accession>